<dbReference type="AlphaFoldDB" id="A0AAW5P2J7"/>
<proteinExistence type="predicted"/>
<protein>
    <submittedName>
        <fullName evidence="1">DUF5109 domain-containing protein</fullName>
    </submittedName>
</protein>
<sequence length="43" mass="4836">MAGDKALSVKEHEEEWDEILNNANGAVDIMAFQDGQVDYHELC</sequence>
<accession>A0AAW5P2J7</accession>
<dbReference type="Gene3D" id="3.20.20.80">
    <property type="entry name" value="Glycosidases"/>
    <property type="match status" value="1"/>
</dbReference>
<evidence type="ECO:0000313" key="1">
    <source>
        <dbReference type="EMBL" id="MCS2795094.1"/>
    </source>
</evidence>
<comment type="caution">
    <text evidence="1">The sequence shown here is derived from an EMBL/GenBank/DDBJ whole genome shotgun (WGS) entry which is preliminary data.</text>
</comment>
<dbReference type="EMBL" id="JANUTS010000003">
    <property type="protein sequence ID" value="MCS2795094.1"/>
    <property type="molecule type" value="Genomic_DNA"/>
</dbReference>
<gene>
    <name evidence="1" type="ORF">NXW97_24415</name>
</gene>
<dbReference type="Proteomes" id="UP001204548">
    <property type="component" value="Unassembled WGS sequence"/>
</dbReference>
<evidence type="ECO:0000313" key="2">
    <source>
        <dbReference type="Proteomes" id="UP001204548"/>
    </source>
</evidence>
<name>A0AAW5P2J7_9BACE</name>
<organism evidence="1 2">
    <name type="scientific">Bacteroides faecis</name>
    <dbReference type="NCBI Taxonomy" id="674529"/>
    <lineage>
        <taxon>Bacteria</taxon>
        <taxon>Pseudomonadati</taxon>
        <taxon>Bacteroidota</taxon>
        <taxon>Bacteroidia</taxon>
        <taxon>Bacteroidales</taxon>
        <taxon>Bacteroidaceae</taxon>
        <taxon>Bacteroides</taxon>
    </lineage>
</organism>
<reference evidence="1" key="1">
    <citation type="submission" date="2022-08" db="EMBL/GenBank/DDBJ databases">
        <title>Genome Sequencing of Bacteroides fragilis Group Isolates with Nanopore Technology.</title>
        <authorList>
            <person name="Tisza M.J."/>
            <person name="Smith D."/>
            <person name="Dekker J.P."/>
        </authorList>
    </citation>
    <scope>NUCLEOTIDE SEQUENCE</scope>
    <source>
        <strain evidence="1">BFG-351</strain>
    </source>
</reference>